<feature type="region of interest" description="Disordered" evidence="2">
    <location>
        <begin position="75"/>
        <end position="115"/>
    </location>
</feature>
<dbReference type="AlphaFoldDB" id="A4S007"/>
<dbReference type="Proteomes" id="UP000001568">
    <property type="component" value="Chromosome 7"/>
</dbReference>
<dbReference type="CDD" id="cd02248">
    <property type="entry name" value="Peptidase_C1A"/>
    <property type="match status" value="1"/>
</dbReference>
<dbReference type="PRINTS" id="PR00705">
    <property type="entry name" value="PAPAIN"/>
</dbReference>
<dbReference type="InterPro" id="IPR039417">
    <property type="entry name" value="Peptidase_C1A_papain-like"/>
</dbReference>
<dbReference type="OMA" id="MMITTHA"/>
<dbReference type="GO" id="GO:0006508">
    <property type="term" value="P:proteolysis"/>
    <property type="evidence" value="ECO:0007669"/>
    <property type="project" value="InterPro"/>
</dbReference>
<evidence type="ECO:0000256" key="2">
    <source>
        <dbReference type="SAM" id="MobiDB-lite"/>
    </source>
</evidence>
<accession>A4S007</accession>
<dbReference type="eggNOG" id="KOG1543">
    <property type="taxonomic scope" value="Eukaryota"/>
</dbReference>
<dbReference type="Gramene" id="ABO96954">
    <property type="protein sequence ID" value="ABO96954"/>
    <property type="gene ID" value="OSTLU_16088"/>
</dbReference>
<organism evidence="5 6">
    <name type="scientific">Ostreococcus lucimarinus (strain CCE9901)</name>
    <dbReference type="NCBI Taxonomy" id="436017"/>
    <lineage>
        <taxon>Eukaryota</taxon>
        <taxon>Viridiplantae</taxon>
        <taxon>Chlorophyta</taxon>
        <taxon>Mamiellophyceae</taxon>
        <taxon>Mamiellales</taxon>
        <taxon>Bathycoccaceae</taxon>
        <taxon>Ostreococcus</taxon>
    </lineage>
</organism>
<dbReference type="EMBL" id="CP000587">
    <property type="protein sequence ID" value="ABO96954.1"/>
    <property type="molecule type" value="Genomic_DNA"/>
</dbReference>
<dbReference type="InterPro" id="IPR000668">
    <property type="entry name" value="Peptidase_C1A_C"/>
</dbReference>
<dbReference type="Pfam" id="PF00112">
    <property type="entry name" value="Peptidase_C1"/>
    <property type="match status" value="1"/>
</dbReference>
<dbReference type="InterPro" id="IPR038765">
    <property type="entry name" value="Papain-like_cys_pep_sf"/>
</dbReference>
<dbReference type="SMART" id="SM00645">
    <property type="entry name" value="Pept_C1"/>
    <property type="match status" value="1"/>
</dbReference>
<dbReference type="HOGENOM" id="CLU_490358_0_0_1"/>
<dbReference type="OrthoDB" id="497987at2759"/>
<keyword evidence="3" id="KW-0812">Transmembrane</keyword>
<dbReference type="STRING" id="436017.A4S007"/>
<keyword evidence="3" id="KW-1133">Transmembrane helix</keyword>
<keyword evidence="6" id="KW-1185">Reference proteome</keyword>
<evidence type="ECO:0000313" key="5">
    <source>
        <dbReference type="EMBL" id="ABO96954.1"/>
    </source>
</evidence>
<evidence type="ECO:0000313" key="6">
    <source>
        <dbReference type="Proteomes" id="UP000001568"/>
    </source>
</evidence>
<dbReference type="RefSeq" id="XP_001418661.1">
    <property type="nucleotide sequence ID" value="XM_001418624.1"/>
</dbReference>
<feature type="transmembrane region" description="Helical" evidence="3">
    <location>
        <begin position="439"/>
        <end position="457"/>
    </location>
</feature>
<keyword evidence="3" id="KW-0472">Membrane</keyword>
<dbReference type="Gene3D" id="3.90.70.10">
    <property type="entry name" value="Cysteine proteinases"/>
    <property type="match status" value="1"/>
</dbReference>
<feature type="domain" description="Peptidase C1A papain C-terminal" evidence="4">
    <location>
        <begin position="120"/>
        <end position="357"/>
    </location>
</feature>
<comment type="similarity">
    <text evidence="1">Belongs to the peptidase C1 family.</text>
</comment>
<dbReference type="PANTHER" id="PTHR12411">
    <property type="entry name" value="CYSTEINE PROTEASE FAMILY C1-RELATED"/>
    <property type="match status" value="1"/>
</dbReference>
<dbReference type="GO" id="GO:0008234">
    <property type="term" value="F:cysteine-type peptidase activity"/>
    <property type="evidence" value="ECO:0007669"/>
    <property type="project" value="InterPro"/>
</dbReference>
<proteinExistence type="inferred from homology"/>
<reference evidence="5 6" key="1">
    <citation type="journal article" date="2007" name="Proc. Natl. Acad. Sci. U.S.A.">
        <title>The tiny eukaryote Ostreococcus provides genomic insights into the paradox of plankton speciation.</title>
        <authorList>
            <person name="Palenik B."/>
            <person name="Grimwood J."/>
            <person name="Aerts A."/>
            <person name="Rouze P."/>
            <person name="Salamov A."/>
            <person name="Putnam N."/>
            <person name="Dupont C."/>
            <person name="Jorgensen R."/>
            <person name="Derelle E."/>
            <person name="Rombauts S."/>
            <person name="Zhou K."/>
            <person name="Otillar R."/>
            <person name="Merchant S.S."/>
            <person name="Podell S."/>
            <person name="Gaasterland T."/>
            <person name="Napoli C."/>
            <person name="Gendler K."/>
            <person name="Manuell A."/>
            <person name="Tai V."/>
            <person name="Vallon O."/>
            <person name="Piganeau G."/>
            <person name="Jancek S."/>
            <person name="Heijde M."/>
            <person name="Jabbari K."/>
            <person name="Bowler C."/>
            <person name="Lohr M."/>
            <person name="Robbens S."/>
            <person name="Werner G."/>
            <person name="Dubchak I."/>
            <person name="Pazour G.J."/>
            <person name="Ren Q."/>
            <person name="Paulsen I."/>
            <person name="Delwiche C."/>
            <person name="Schmutz J."/>
            <person name="Rokhsar D."/>
            <person name="Van de Peer Y."/>
            <person name="Moreau H."/>
            <person name="Grigoriev I.V."/>
        </authorList>
    </citation>
    <scope>NUCLEOTIDE SEQUENCE [LARGE SCALE GENOMIC DNA]</scope>
    <source>
        <strain evidence="5 6">CCE9901</strain>
    </source>
</reference>
<dbReference type="SUPFAM" id="SSF54001">
    <property type="entry name" value="Cysteine proteinases"/>
    <property type="match status" value="1"/>
</dbReference>
<evidence type="ECO:0000256" key="1">
    <source>
        <dbReference type="ARBA" id="ARBA00008455"/>
    </source>
</evidence>
<dbReference type="KEGG" id="olu:OSTLU_16088"/>
<dbReference type="InterPro" id="IPR013128">
    <property type="entry name" value="Peptidase_C1A"/>
</dbReference>
<protein>
    <recommendedName>
        <fullName evidence="4">Peptidase C1A papain C-terminal domain-containing protein</fullName>
    </recommendedName>
</protein>
<name>A4S007_OSTLU</name>
<sequence>MVRYEAHNADSAHKFQLKETKFSDLTEEEFAARVLTYKPRRQFGETMLGNSEDEVSSTSARVGYEAAALKSPAEIAVARKHSQRARDRTQRRERNRLRGHVEDHGEVDDSGPLGDADPSIPAAFSWRTPPDGYGNVVGVVHDQEDLCASCWAFVTADSIASRIAIINKGDDAPALSVKQLMACDAVDHGCSTGNMYTAYEWIGQYGGISSKADYNAKVPGDRDDAPDAKCDASVKKVYDTPAMCDLAQVAGEEPLYRAIFERGPVAVGINANKLQAYGSGVIMLDDCKPLGRGIESINHAALVVGWGTTDDGVKYWEIKNSYGPEWGDEGFFRLERGRIGEHKFGTCGLLFESVYPVVTKAGDATSTDAPCVKGSVQKQTYYRNETLNPGLGDDDVEDEARIGVAQRRAHRAHGHAHRARKARLGDAASSHLTTHTENVVAAAAALASIAVLVAAVAHRRRARRDAVPESAALLAAEP</sequence>
<evidence type="ECO:0000256" key="3">
    <source>
        <dbReference type="SAM" id="Phobius"/>
    </source>
</evidence>
<evidence type="ECO:0000259" key="4">
    <source>
        <dbReference type="SMART" id="SM00645"/>
    </source>
</evidence>
<dbReference type="GeneID" id="5002631"/>
<gene>
    <name evidence="5" type="ORF">OSTLU_16088</name>
</gene>